<evidence type="ECO:0000313" key="3">
    <source>
        <dbReference type="EMBL" id="CAK9051754.1"/>
    </source>
</evidence>
<proteinExistence type="predicted"/>
<protein>
    <submittedName>
        <fullName evidence="3">Uncharacterized protein</fullName>
    </submittedName>
</protein>
<feature type="compositionally biased region" description="Basic and acidic residues" evidence="2">
    <location>
        <begin position="880"/>
        <end position="897"/>
    </location>
</feature>
<accession>A0ABP0MM17</accession>
<organism evidence="3 4">
    <name type="scientific">Durusdinium trenchii</name>
    <dbReference type="NCBI Taxonomy" id="1381693"/>
    <lineage>
        <taxon>Eukaryota</taxon>
        <taxon>Sar</taxon>
        <taxon>Alveolata</taxon>
        <taxon>Dinophyceae</taxon>
        <taxon>Suessiales</taxon>
        <taxon>Symbiodiniaceae</taxon>
        <taxon>Durusdinium</taxon>
    </lineage>
</organism>
<feature type="coiled-coil region" evidence="1">
    <location>
        <begin position="530"/>
        <end position="575"/>
    </location>
</feature>
<feature type="region of interest" description="Disordered" evidence="2">
    <location>
        <begin position="448"/>
        <end position="472"/>
    </location>
</feature>
<keyword evidence="1" id="KW-0175">Coiled coil</keyword>
<keyword evidence="4" id="KW-1185">Reference proteome</keyword>
<dbReference type="EMBL" id="CAXAMM010022314">
    <property type="protein sequence ID" value="CAK9051754.1"/>
    <property type="molecule type" value="Genomic_DNA"/>
</dbReference>
<gene>
    <name evidence="3" type="ORF">SCF082_LOCUS28381</name>
</gene>
<name>A0ABP0MM17_9DINO</name>
<sequence length="937" mass="104086">MRGSKKPSVEELLPLRLVGDFCSWQVEVPGLELQSNGSLMGGKVLEFILLLQLEELVKFQIISSPLGFRARIYPKEDAALVKDAGQMGASEANGLVGGSGDGHGRNFIISDLKVKALLVRLALGKRGMEGPPLAAQVCFTLEPTRSGPTVAIGAGKVSLVGQTHVAWSDDPEQLRLQQLLPLRLVGHPCGWRLEQSGLVLTATHHEGPWQGHSLCMRLLTREVEFQIVSDKFGFAWRVFPGGTAKLPQCDGPSAALPAQQGGKDDGFGRNFLITGRPLSVITLLVWLNVEDEQVKGIRLAQGPTASSSKPSVAVGARRVQYPVLSQLTPLGPELLEAAETEDEKQISDFAPRGTDWGAMHPESRAPIPRRAYPEGPVLKAAASSPVVPAREAPKKADEVEAERLWWSDYCEQKLQELQESFSKELRRLTERMQADLRFTEDRLAAQVESEKDARQASVGDLRRESDHQSVEMSEIVRSQVDLREQVAALKQQGLALEQTLPSKSPSRSEELAGARDLESLSEKSPATNKMQIIEASLADLRREVQTCQEQSSNQSSETEQLLNSLKREVVEVQEKLLLQSRASEEQRSLHQVISQSAGDLGRGIEELSAALMHSEQQWRAETGKLEQQLRAELEELQRNQRQWTQGLHDERDSRGRELEIFKSLMEAANHRLDQVERDTSAQDVQKLLGRVEETQNDLTQLQAEQRLLQAECRRAPRAPAREEGQETAPEGSWRLRVEALESMIEAQVPKSLQLESQALRVALHQNANGFLVIPGPSLEGVPTMHADVSSVGRLWEVFMANPMLPMQPGQPQPPMSALPMQGLQEEYAAEDVQWEVLALRQLYPYQQKKSILALEMEGHTHLEEEPEEEGVQSYVRAAQELKKREKQAEEVEGKPGEGAEDTEATPGRSPSSQGLFRRCQKGQLRRKLQRRSCVDIA</sequence>
<evidence type="ECO:0000313" key="4">
    <source>
        <dbReference type="Proteomes" id="UP001642464"/>
    </source>
</evidence>
<feature type="region of interest" description="Disordered" evidence="2">
    <location>
        <begin position="497"/>
        <end position="528"/>
    </location>
</feature>
<reference evidence="3 4" key="1">
    <citation type="submission" date="2024-02" db="EMBL/GenBank/DDBJ databases">
        <authorList>
            <person name="Chen Y."/>
            <person name="Shah S."/>
            <person name="Dougan E. K."/>
            <person name="Thang M."/>
            <person name="Chan C."/>
        </authorList>
    </citation>
    <scope>NUCLEOTIDE SEQUENCE [LARGE SCALE GENOMIC DNA]</scope>
</reference>
<feature type="compositionally biased region" description="Basic and acidic residues" evidence="2">
    <location>
        <begin position="448"/>
        <end position="469"/>
    </location>
</feature>
<dbReference type="Proteomes" id="UP001642464">
    <property type="component" value="Unassembled WGS sequence"/>
</dbReference>
<feature type="region of interest" description="Disordered" evidence="2">
    <location>
        <begin position="880"/>
        <end position="916"/>
    </location>
</feature>
<comment type="caution">
    <text evidence="3">The sequence shown here is derived from an EMBL/GenBank/DDBJ whole genome shotgun (WGS) entry which is preliminary data.</text>
</comment>
<evidence type="ECO:0000256" key="2">
    <source>
        <dbReference type="SAM" id="MobiDB-lite"/>
    </source>
</evidence>
<evidence type="ECO:0000256" key="1">
    <source>
        <dbReference type="SAM" id="Coils"/>
    </source>
</evidence>
<feature type="coiled-coil region" evidence="1">
    <location>
        <begin position="619"/>
        <end position="711"/>
    </location>
</feature>
<feature type="compositionally biased region" description="Basic and acidic residues" evidence="2">
    <location>
        <begin position="506"/>
        <end position="521"/>
    </location>
</feature>